<keyword evidence="4" id="KW-0378">Hydrolase</keyword>
<dbReference type="EMBL" id="QNGE01002238">
    <property type="protein sequence ID" value="KAA3675927.1"/>
    <property type="molecule type" value="Genomic_DNA"/>
</dbReference>
<evidence type="ECO:0000313" key="5">
    <source>
        <dbReference type="Proteomes" id="UP000324629"/>
    </source>
</evidence>
<keyword evidence="4" id="KW-0540">Nuclease</keyword>
<dbReference type="Pfam" id="PF12928">
    <property type="entry name" value="tRNA_int_end_N2"/>
    <property type="match status" value="1"/>
</dbReference>
<comment type="similarity">
    <text evidence="1">Belongs to the SEN54 family.</text>
</comment>
<dbReference type="GO" id="GO:0000379">
    <property type="term" value="P:tRNA-type intron splice site recognition and cleavage"/>
    <property type="evidence" value="ECO:0007669"/>
    <property type="project" value="TreeGrafter"/>
</dbReference>
<sequence length="370" mass="42600">DTVGKLEAQRLHRIIEDKLLRGRLPIARRILQKPNMDRFLVGKELSIHSEKVSYVDERSAEKRKHFEGSTESELQWILRRYYFLLAREHINAPTRMSHGIIADKFVKLQKIRGKYFRFFGLTVNGEPHLHPEEAVYLAQADRLQIWDRSMPMSLLQIYTQLLDNKTYPQYLIYAKLLRRGFVLRKRYHPSSYSADYTPTPSAWTYDLPESLAVPYSAVPSILFDTNCEQNASESNNVVFPSEVDTLVHHISPLSFSELATTLQAIVKRQNQRQSHPRSPELLFDGYGASGRDRKRTINFSKRTPSVPDFILCKTIPSETYPTLFREDLIKAGVDPLTPVVLAIVDGSDLFFHCLRTFTIPTLQISDCASV</sequence>
<keyword evidence="5" id="KW-1185">Reference proteome</keyword>
<name>A0A5J4NK41_9TREM</name>
<protein>
    <submittedName>
        <fullName evidence="4">tRNA-splicing endonuclease subunit Sen54</fullName>
    </submittedName>
</protein>
<evidence type="ECO:0000256" key="2">
    <source>
        <dbReference type="ARBA" id="ARBA00022694"/>
    </source>
</evidence>
<evidence type="ECO:0000313" key="4">
    <source>
        <dbReference type="EMBL" id="KAA3675927.1"/>
    </source>
</evidence>
<gene>
    <name evidence="4" type="ORF">DEA37_0013667</name>
</gene>
<dbReference type="GO" id="GO:0000214">
    <property type="term" value="C:tRNA-intron endonuclease complex"/>
    <property type="evidence" value="ECO:0007669"/>
    <property type="project" value="TreeGrafter"/>
</dbReference>
<organism evidence="4 5">
    <name type="scientific">Paragonimus westermani</name>
    <dbReference type="NCBI Taxonomy" id="34504"/>
    <lineage>
        <taxon>Eukaryota</taxon>
        <taxon>Metazoa</taxon>
        <taxon>Spiralia</taxon>
        <taxon>Lophotrochozoa</taxon>
        <taxon>Platyhelminthes</taxon>
        <taxon>Trematoda</taxon>
        <taxon>Digenea</taxon>
        <taxon>Plagiorchiida</taxon>
        <taxon>Troglotremata</taxon>
        <taxon>Troglotrematidae</taxon>
        <taxon>Paragonimus</taxon>
    </lineage>
</organism>
<feature type="non-terminal residue" evidence="4">
    <location>
        <position position="1"/>
    </location>
</feature>
<keyword evidence="4" id="KW-0255">Endonuclease</keyword>
<keyword evidence="2" id="KW-0819">tRNA processing</keyword>
<accession>A0A5J4NK41</accession>
<evidence type="ECO:0000256" key="1">
    <source>
        <dbReference type="ARBA" id="ARBA00005736"/>
    </source>
</evidence>
<comment type="caution">
    <text evidence="4">The sequence shown here is derived from an EMBL/GenBank/DDBJ whole genome shotgun (WGS) entry which is preliminary data.</text>
</comment>
<feature type="domain" description="tRNA-splicing endonuclease subunit Sen54 N-terminal" evidence="3">
    <location>
        <begin position="89"/>
        <end position="146"/>
    </location>
</feature>
<dbReference type="PANTHER" id="PTHR21027">
    <property type="entry name" value="TRNA-SPLICING ENDONUCLEASE SUBUNIT SEN54"/>
    <property type="match status" value="1"/>
</dbReference>
<dbReference type="PANTHER" id="PTHR21027:SF1">
    <property type="entry name" value="TRNA-SPLICING ENDONUCLEASE SUBUNIT SEN54"/>
    <property type="match status" value="1"/>
</dbReference>
<dbReference type="GO" id="GO:0004519">
    <property type="term" value="F:endonuclease activity"/>
    <property type="evidence" value="ECO:0007669"/>
    <property type="project" value="UniProtKB-KW"/>
</dbReference>
<evidence type="ECO:0000259" key="3">
    <source>
        <dbReference type="Pfam" id="PF12928"/>
    </source>
</evidence>
<reference evidence="4 5" key="1">
    <citation type="journal article" date="2019" name="Gigascience">
        <title>Whole-genome sequence of the oriental lung fluke Paragonimus westermani.</title>
        <authorList>
            <person name="Oey H."/>
            <person name="Zakrzewski M."/>
            <person name="Narain K."/>
            <person name="Devi K.R."/>
            <person name="Agatsuma T."/>
            <person name="Nawaratna S."/>
            <person name="Gobert G.N."/>
            <person name="Jones M.K."/>
            <person name="Ragan M.A."/>
            <person name="McManus D.P."/>
            <person name="Krause L."/>
        </authorList>
    </citation>
    <scope>NUCLEOTIDE SEQUENCE [LARGE SCALE GENOMIC DNA]</scope>
    <source>
        <strain evidence="4 5">IND2009</strain>
    </source>
</reference>
<dbReference type="Proteomes" id="UP000324629">
    <property type="component" value="Unassembled WGS sequence"/>
</dbReference>
<dbReference type="AlphaFoldDB" id="A0A5J4NK41"/>
<dbReference type="InterPro" id="IPR024336">
    <property type="entry name" value="tRNA_splic_suSen54_N"/>
</dbReference>
<dbReference type="InterPro" id="IPR024337">
    <property type="entry name" value="tRNA_splic_suSen54"/>
</dbReference>
<proteinExistence type="inferred from homology"/>